<name>A0A443NZY7_9MAGN</name>
<dbReference type="EMBL" id="QPKB01000005">
    <property type="protein sequence ID" value="RWR84052.1"/>
    <property type="molecule type" value="Genomic_DNA"/>
</dbReference>
<keyword evidence="2" id="KW-1185">Reference proteome</keyword>
<reference evidence="1 2" key="1">
    <citation type="journal article" date="2019" name="Nat. Plants">
        <title>Stout camphor tree genome fills gaps in understanding of flowering plant genome evolution.</title>
        <authorList>
            <person name="Chaw S.M."/>
            <person name="Liu Y.C."/>
            <person name="Wu Y.W."/>
            <person name="Wang H.Y."/>
            <person name="Lin C.I."/>
            <person name="Wu C.S."/>
            <person name="Ke H.M."/>
            <person name="Chang L.Y."/>
            <person name="Hsu C.Y."/>
            <person name="Yang H.T."/>
            <person name="Sudianto E."/>
            <person name="Hsu M.H."/>
            <person name="Wu K.P."/>
            <person name="Wang L.N."/>
            <person name="Leebens-Mack J.H."/>
            <person name="Tsai I.J."/>
        </authorList>
    </citation>
    <scope>NUCLEOTIDE SEQUENCE [LARGE SCALE GENOMIC DNA]</scope>
    <source>
        <strain evidence="2">cv. Chaw 1501</strain>
        <tissue evidence="1">Young leaves</tissue>
    </source>
</reference>
<dbReference type="AlphaFoldDB" id="A0A443NZY7"/>
<evidence type="ECO:0000313" key="1">
    <source>
        <dbReference type="EMBL" id="RWR84052.1"/>
    </source>
</evidence>
<sequence length="40" mass="4611">MLDGLRCRMALHECSCIEESLSPRSILVGYRDQLGWLFVI</sequence>
<dbReference type="Proteomes" id="UP000283530">
    <property type="component" value="Unassembled WGS sequence"/>
</dbReference>
<protein>
    <submittedName>
        <fullName evidence="1">Uncharacterized protein</fullName>
    </submittedName>
</protein>
<accession>A0A443NZY7</accession>
<proteinExistence type="predicted"/>
<organism evidence="1 2">
    <name type="scientific">Cinnamomum micranthum f. kanehirae</name>
    <dbReference type="NCBI Taxonomy" id="337451"/>
    <lineage>
        <taxon>Eukaryota</taxon>
        <taxon>Viridiplantae</taxon>
        <taxon>Streptophyta</taxon>
        <taxon>Embryophyta</taxon>
        <taxon>Tracheophyta</taxon>
        <taxon>Spermatophyta</taxon>
        <taxon>Magnoliopsida</taxon>
        <taxon>Magnoliidae</taxon>
        <taxon>Laurales</taxon>
        <taxon>Lauraceae</taxon>
        <taxon>Cinnamomum</taxon>
    </lineage>
</organism>
<evidence type="ECO:0000313" key="2">
    <source>
        <dbReference type="Proteomes" id="UP000283530"/>
    </source>
</evidence>
<comment type="caution">
    <text evidence="1">The sequence shown here is derived from an EMBL/GenBank/DDBJ whole genome shotgun (WGS) entry which is preliminary data.</text>
</comment>
<gene>
    <name evidence="1" type="ORF">CKAN_01283800</name>
</gene>